<gene>
    <name evidence="5" type="ORF">SAMN04489726_6155</name>
</gene>
<evidence type="ECO:0000259" key="4">
    <source>
        <dbReference type="Pfam" id="PF08241"/>
    </source>
</evidence>
<keyword evidence="3 5" id="KW-0808">Transferase</keyword>
<sequence>MDDSGSKSRRALSFGARAAQYAEHRPDYPVEAVRWALEPVRDREQVRVLDLAAGTGRLTQVLLEEPVAVIAVEPDDAMRTELLNRLSGLAALKGTAEDIPLPDERVDAVLVGQAFHWFDPELALPEIARVLKPGGVLAALWNHDDDRVPWVAGLADITGTGVRYSERKHDRADLLPENDLFTAFSQRTFDHVHRRTAATLTETIATHSVTLVKDEQERAETLGRVRAYLDSTPETAGGEFELPLVTIAARVRKL</sequence>
<dbReference type="RefSeq" id="WP_030428249.1">
    <property type="nucleotide sequence ID" value="NZ_JOEF01000003.1"/>
</dbReference>
<keyword evidence="6" id="KW-1185">Reference proteome</keyword>
<feature type="domain" description="Methyltransferase type 11" evidence="4">
    <location>
        <begin position="49"/>
        <end position="138"/>
    </location>
</feature>
<dbReference type="PANTHER" id="PTHR44942:SF4">
    <property type="entry name" value="METHYLTRANSFERASE TYPE 11 DOMAIN-CONTAINING PROTEIN"/>
    <property type="match status" value="1"/>
</dbReference>
<dbReference type="STRING" id="211114.SAMN04489726_6155"/>
<comment type="similarity">
    <text evidence="1">Belongs to the methyltransferase superfamily.</text>
</comment>
<dbReference type="Proteomes" id="UP000183376">
    <property type="component" value="Chromosome I"/>
</dbReference>
<dbReference type="GO" id="GO:0032259">
    <property type="term" value="P:methylation"/>
    <property type="evidence" value="ECO:0007669"/>
    <property type="project" value="UniProtKB-KW"/>
</dbReference>
<dbReference type="Gene3D" id="3.40.50.150">
    <property type="entry name" value="Vaccinia Virus protein VP39"/>
    <property type="match status" value="1"/>
</dbReference>
<dbReference type="GO" id="GO:0008757">
    <property type="term" value="F:S-adenosylmethionine-dependent methyltransferase activity"/>
    <property type="evidence" value="ECO:0007669"/>
    <property type="project" value="InterPro"/>
</dbReference>
<accession>A0A1H0AMK1</accession>
<dbReference type="SUPFAM" id="SSF53335">
    <property type="entry name" value="S-adenosyl-L-methionine-dependent methyltransferases"/>
    <property type="match status" value="1"/>
</dbReference>
<evidence type="ECO:0000256" key="3">
    <source>
        <dbReference type="ARBA" id="ARBA00022679"/>
    </source>
</evidence>
<dbReference type="CDD" id="cd02440">
    <property type="entry name" value="AdoMet_MTases"/>
    <property type="match status" value="1"/>
</dbReference>
<dbReference type="EMBL" id="LT629701">
    <property type="protein sequence ID" value="SDN34353.1"/>
    <property type="molecule type" value="Genomic_DNA"/>
</dbReference>
<evidence type="ECO:0000256" key="1">
    <source>
        <dbReference type="ARBA" id="ARBA00008361"/>
    </source>
</evidence>
<dbReference type="InterPro" id="IPR029063">
    <property type="entry name" value="SAM-dependent_MTases_sf"/>
</dbReference>
<dbReference type="Pfam" id="PF08241">
    <property type="entry name" value="Methyltransf_11"/>
    <property type="match status" value="1"/>
</dbReference>
<dbReference type="eggNOG" id="COG2226">
    <property type="taxonomic scope" value="Bacteria"/>
</dbReference>
<keyword evidence="2 5" id="KW-0489">Methyltransferase</keyword>
<evidence type="ECO:0000256" key="2">
    <source>
        <dbReference type="ARBA" id="ARBA00022603"/>
    </source>
</evidence>
<dbReference type="InterPro" id="IPR013216">
    <property type="entry name" value="Methyltransf_11"/>
</dbReference>
<protein>
    <submittedName>
        <fullName evidence="5">Methyltransferase domain-containing protein</fullName>
    </submittedName>
</protein>
<evidence type="ECO:0000313" key="5">
    <source>
        <dbReference type="EMBL" id="SDN34353.1"/>
    </source>
</evidence>
<dbReference type="InterPro" id="IPR051052">
    <property type="entry name" value="Diverse_substrate_MTase"/>
</dbReference>
<evidence type="ECO:0000313" key="6">
    <source>
        <dbReference type="Proteomes" id="UP000183376"/>
    </source>
</evidence>
<reference evidence="5 6" key="1">
    <citation type="submission" date="2016-10" db="EMBL/GenBank/DDBJ databases">
        <authorList>
            <person name="de Groot N.N."/>
        </authorList>
    </citation>
    <scope>NUCLEOTIDE SEQUENCE [LARGE SCALE GENOMIC DNA]</scope>
    <source>
        <strain evidence="5 6">DSM 44149</strain>
    </source>
</reference>
<organism evidence="5 6">
    <name type="scientific">Allokutzneria albata</name>
    <name type="common">Kibdelosporangium albatum</name>
    <dbReference type="NCBI Taxonomy" id="211114"/>
    <lineage>
        <taxon>Bacteria</taxon>
        <taxon>Bacillati</taxon>
        <taxon>Actinomycetota</taxon>
        <taxon>Actinomycetes</taxon>
        <taxon>Pseudonocardiales</taxon>
        <taxon>Pseudonocardiaceae</taxon>
        <taxon>Allokutzneria</taxon>
    </lineage>
</organism>
<dbReference type="AlphaFoldDB" id="A0A1H0AMK1"/>
<name>A0A1H0AMK1_ALLAB</name>
<dbReference type="PANTHER" id="PTHR44942">
    <property type="entry name" value="METHYLTRANSF_11 DOMAIN-CONTAINING PROTEIN"/>
    <property type="match status" value="1"/>
</dbReference>
<proteinExistence type="inferred from homology"/>